<evidence type="ECO:0000313" key="2">
    <source>
        <dbReference type="Proteomes" id="UP001139981"/>
    </source>
</evidence>
<feature type="non-terminal residue" evidence="1">
    <location>
        <position position="1"/>
    </location>
</feature>
<dbReference type="Proteomes" id="UP001139981">
    <property type="component" value="Unassembled WGS sequence"/>
</dbReference>
<dbReference type="EMBL" id="JANBVB010000745">
    <property type="protein sequence ID" value="KAJ2892378.1"/>
    <property type="molecule type" value="Genomic_DNA"/>
</dbReference>
<gene>
    <name evidence="1" type="ORF">IWW38_003240</name>
</gene>
<sequence>YPISALGENKPEMHQIIVSLKEGIDDKNRQAIIDDIVKNGGKVGDKLDIINGFVAQVPIDVFSSMQQSSLTGQHKVINYVELDGKVTIQQQ</sequence>
<proteinExistence type="predicted"/>
<accession>A0ACC1M294</accession>
<reference evidence="1" key="1">
    <citation type="submission" date="2022-07" db="EMBL/GenBank/DDBJ databases">
        <title>Phylogenomic reconstructions and comparative analyses of Kickxellomycotina fungi.</title>
        <authorList>
            <person name="Reynolds N.K."/>
            <person name="Stajich J.E."/>
            <person name="Barry K."/>
            <person name="Grigoriev I.V."/>
            <person name="Crous P."/>
            <person name="Smith M.E."/>
        </authorList>
    </citation>
    <scope>NUCLEOTIDE SEQUENCE</scope>
    <source>
        <strain evidence="1">CBS 190363</strain>
    </source>
</reference>
<comment type="caution">
    <text evidence="1">The sequence shown here is derived from an EMBL/GenBank/DDBJ whole genome shotgun (WGS) entry which is preliminary data.</text>
</comment>
<evidence type="ECO:0000313" key="1">
    <source>
        <dbReference type="EMBL" id="KAJ2892378.1"/>
    </source>
</evidence>
<keyword evidence="2" id="KW-1185">Reference proteome</keyword>
<organism evidence="1 2">
    <name type="scientific">Coemansia aciculifera</name>
    <dbReference type="NCBI Taxonomy" id="417176"/>
    <lineage>
        <taxon>Eukaryota</taxon>
        <taxon>Fungi</taxon>
        <taxon>Fungi incertae sedis</taxon>
        <taxon>Zoopagomycota</taxon>
        <taxon>Kickxellomycotina</taxon>
        <taxon>Kickxellomycetes</taxon>
        <taxon>Kickxellales</taxon>
        <taxon>Kickxellaceae</taxon>
        <taxon>Coemansia</taxon>
    </lineage>
</organism>
<protein>
    <submittedName>
        <fullName evidence="1">Uncharacterized protein</fullName>
    </submittedName>
</protein>
<name>A0ACC1M294_9FUNG</name>